<dbReference type="EC" id="2.4.2.21" evidence="3 10"/>
<dbReference type="InterPro" id="IPR003200">
    <property type="entry name" value="Nict_dMeBzImd_PRibTrfase"/>
</dbReference>
<dbReference type="AlphaFoldDB" id="A0A7Y8KWY8"/>
<evidence type="ECO:0000256" key="1">
    <source>
        <dbReference type="ARBA" id="ARBA00005049"/>
    </source>
</evidence>
<accession>A0A7Y8KWY8</accession>
<dbReference type="GO" id="GO:0008939">
    <property type="term" value="F:nicotinate-nucleotide-dimethylbenzimidazole phosphoribosyltransferase activity"/>
    <property type="evidence" value="ECO:0007669"/>
    <property type="project" value="UniProtKB-UniRule"/>
</dbReference>
<evidence type="ECO:0000256" key="10">
    <source>
        <dbReference type="HAMAP-Rule" id="MF_00230"/>
    </source>
</evidence>
<evidence type="ECO:0000256" key="9">
    <source>
        <dbReference type="ARBA" id="ARBA00047340"/>
    </source>
</evidence>
<dbReference type="InterPro" id="IPR017846">
    <property type="entry name" value="Nict_dMeBzImd_PRibTrfase_bact"/>
</dbReference>
<evidence type="ECO:0000313" key="12">
    <source>
        <dbReference type="Proteomes" id="UP000545507"/>
    </source>
</evidence>
<comment type="caution">
    <text evidence="11">The sequence shown here is derived from an EMBL/GenBank/DDBJ whole genome shotgun (WGS) entry which is preliminary data.</text>
</comment>
<dbReference type="NCBIfam" id="NF000996">
    <property type="entry name" value="PRK00105.1"/>
    <property type="match status" value="1"/>
</dbReference>
<comment type="catalytic activity">
    <reaction evidence="9 10">
        <text>5,6-dimethylbenzimidazole + nicotinate beta-D-ribonucleotide = alpha-ribazole 5'-phosphate + nicotinate + H(+)</text>
        <dbReference type="Rhea" id="RHEA:11196"/>
        <dbReference type="ChEBI" id="CHEBI:15378"/>
        <dbReference type="ChEBI" id="CHEBI:15890"/>
        <dbReference type="ChEBI" id="CHEBI:32544"/>
        <dbReference type="ChEBI" id="CHEBI:57502"/>
        <dbReference type="ChEBI" id="CHEBI:57918"/>
        <dbReference type="EC" id="2.4.2.21"/>
    </reaction>
</comment>
<dbReference type="Proteomes" id="UP000545507">
    <property type="component" value="Unassembled WGS sequence"/>
</dbReference>
<evidence type="ECO:0000256" key="8">
    <source>
        <dbReference type="ARBA" id="ARBA00030686"/>
    </source>
</evidence>
<comment type="function">
    <text evidence="10">Catalyzes the synthesis of alpha-ribazole-5'-phosphate from nicotinate mononucleotide (NAMN) and 5,6-dimethylbenzimidazole (DMB).</text>
</comment>
<proteinExistence type="inferred from homology"/>
<organism evidence="11 12">
    <name type="scientific">Hydrogenophaga aromaticivorans</name>
    <dbReference type="NCBI Taxonomy" id="2610898"/>
    <lineage>
        <taxon>Bacteria</taxon>
        <taxon>Pseudomonadati</taxon>
        <taxon>Pseudomonadota</taxon>
        <taxon>Betaproteobacteria</taxon>
        <taxon>Burkholderiales</taxon>
        <taxon>Comamonadaceae</taxon>
        <taxon>Hydrogenophaga</taxon>
    </lineage>
</organism>
<evidence type="ECO:0000256" key="4">
    <source>
        <dbReference type="ARBA" id="ARBA00015486"/>
    </source>
</evidence>
<comment type="similarity">
    <text evidence="2 10">Belongs to the CobT family.</text>
</comment>
<keyword evidence="6 10" id="KW-0328">Glycosyltransferase</keyword>
<dbReference type="InterPro" id="IPR036087">
    <property type="entry name" value="Nict_dMeBzImd_PRibTrfase_sf"/>
</dbReference>
<dbReference type="RefSeq" id="WP_177133726.1">
    <property type="nucleotide sequence ID" value="NZ_VYGV01000006.1"/>
</dbReference>
<evidence type="ECO:0000256" key="7">
    <source>
        <dbReference type="ARBA" id="ARBA00022679"/>
    </source>
</evidence>
<evidence type="ECO:0000313" key="11">
    <source>
        <dbReference type="EMBL" id="NWF44488.1"/>
    </source>
</evidence>
<evidence type="ECO:0000256" key="3">
    <source>
        <dbReference type="ARBA" id="ARBA00011991"/>
    </source>
</evidence>
<dbReference type="EMBL" id="VYGV01000006">
    <property type="protein sequence ID" value="NWF44488.1"/>
    <property type="molecule type" value="Genomic_DNA"/>
</dbReference>
<dbReference type="Pfam" id="PF02277">
    <property type="entry name" value="DBI_PRT"/>
    <property type="match status" value="1"/>
</dbReference>
<dbReference type="Gene3D" id="3.40.50.10210">
    <property type="match status" value="1"/>
</dbReference>
<dbReference type="Gene3D" id="1.10.1610.10">
    <property type="match status" value="1"/>
</dbReference>
<feature type="active site" description="Proton acceptor" evidence="10">
    <location>
        <position position="312"/>
    </location>
</feature>
<keyword evidence="5 10" id="KW-0169">Cobalamin biosynthesis</keyword>
<comment type="pathway">
    <text evidence="1 10">Nucleoside biosynthesis; alpha-ribazole biosynthesis; alpha-ribazole from 5,6-dimethylbenzimidazole: step 1/2.</text>
</comment>
<dbReference type="NCBIfam" id="TIGR03160">
    <property type="entry name" value="cobT_DBIPRT"/>
    <property type="match status" value="1"/>
</dbReference>
<dbReference type="PANTHER" id="PTHR43463:SF1">
    <property type="entry name" value="NICOTINATE-NUCLEOTIDE--DIMETHYLBENZIMIDAZOLE PHOSPHORIBOSYLTRANSFERASE"/>
    <property type="match status" value="1"/>
</dbReference>
<evidence type="ECO:0000256" key="6">
    <source>
        <dbReference type="ARBA" id="ARBA00022676"/>
    </source>
</evidence>
<dbReference type="SUPFAM" id="SSF52733">
    <property type="entry name" value="Nicotinate mononucleotide:5,6-dimethylbenzimidazole phosphoribosyltransferase (CobT)"/>
    <property type="match status" value="1"/>
</dbReference>
<dbReference type="HAMAP" id="MF_00230">
    <property type="entry name" value="CobT"/>
    <property type="match status" value="1"/>
</dbReference>
<dbReference type="UniPathway" id="UPA00061">
    <property type="reaction ID" value="UER00516"/>
</dbReference>
<evidence type="ECO:0000256" key="2">
    <source>
        <dbReference type="ARBA" id="ARBA00007110"/>
    </source>
</evidence>
<dbReference type="FunFam" id="3.40.50.10210:FF:000001">
    <property type="entry name" value="Nicotinate-nucleotide--dimethylbenzimidazole phosphoribosyltransferase"/>
    <property type="match status" value="1"/>
</dbReference>
<dbReference type="InterPro" id="IPR023195">
    <property type="entry name" value="Nict_dMeBzImd_PRibTrfase_N"/>
</dbReference>
<sequence length="355" mass="36387">MTTTVPTIADITQPVLAARLQHKLDNKTKPLGSLGRIEALAQRLALILGNEAPELQNPQLVVFAGDHGLAARGVSAYPSDVTWQMVENFLAGGAAVSVLARQHGIGLTVVDCGVRHDFAPRPGLVINKVAPGTADALEGPAMSAAQCEAALANGAALVRGLPGNALLLGEMGIGNTSAASLLLARLAGLSVADCTGAGTGLDAEAVQRKIGILRQVLARHPDAKDPLAALAAFGGFEIATMVGAVLQAAAERRVIVVDGFIASAAVMVAAALQPAVLQRCVFAHRSGERGHALMLAHLRAEPLLDLGLRLGEGSGAAMAWPLLMSACAILREMASFESAGVSRQDENLANATTQA</sequence>
<dbReference type="CDD" id="cd02439">
    <property type="entry name" value="DMB-PRT_CobT"/>
    <property type="match status" value="1"/>
</dbReference>
<dbReference type="GO" id="GO:0009236">
    <property type="term" value="P:cobalamin biosynthetic process"/>
    <property type="evidence" value="ECO:0007669"/>
    <property type="project" value="UniProtKB-UniRule"/>
</dbReference>
<protein>
    <recommendedName>
        <fullName evidence="4 10">Nicotinate-nucleotide--dimethylbenzimidazole phosphoribosyltransferase</fullName>
        <shortName evidence="10">NN:DBI PRT</shortName>
        <ecNumber evidence="3 10">2.4.2.21</ecNumber>
    </recommendedName>
    <alternativeName>
        <fullName evidence="8 10">N(1)-alpha-phosphoribosyltransferase</fullName>
    </alternativeName>
</protein>
<reference evidence="11 12" key="1">
    <citation type="submission" date="2019-09" db="EMBL/GenBank/DDBJ databases">
        <title>Hydrogenophaga aromatica sp. nov., isolated from a para-xylene-degrading enrichment culture.</title>
        <authorList>
            <person name="Tancsics A."/>
            <person name="Banerjee S."/>
        </authorList>
    </citation>
    <scope>NUCLEOTIDE SEQUENCE [LARGE SCALE GENOMIC DNA]</scope>
    <source>
        <strain evidence="11 12">D2P1</strain>
    </source>
</reference>
<keyword evidence="12" id="KW-1185">Reference proteome</keyword>
<keyword evidence="7 10" id="KW-0808">Transferase</keyword>
<name>A0A7Y8KWY8_9BURK</name>
<gene>
    <name evidence="10 11" type="primary">cobT</name>
    <name evidence="11" type="ORF">F3K02_04370</name>
</gene>
<evidence type="ECO:0000256" key="5">
    <source>
        <dbReference type="ARBA" id="ARBA00022573"/>
    </source>
</evidence>
<dbReference type="PANTHER" id="PTHR43463">
    <property type="entry name" value="NICOTINATE-NUCLEOTIDE--DIMETHYLBENZIMIDAZOLE PHOSPHORIBOSYLTRANSFERASE"/>
    <property type="match status" value="1"/>
</dbReference>